<keyword evidence="2" id="KW-1185">Reference proteome</keyword>
<sequence>MTITVTSPEATYYAACDPSSNQSFEVDGYGIDTVDFVGSENMLANVNDPYDCCVACIQDLSSGASASVAGFCQLFYPDPICQRPHTFVGYYYGGANATVPPGEGFIVSDGNCGQAVAGGD</sequence>
<dbReference type="EMBL" id="CAJPDR010000599">
    <property type="protein sequence ID" value="CAF9940367.1"/>
    <property type="molecule type" value="Genomic_DNA"/>
</dbReference>
<evidence type="ECO:0000313" key="1">
    <source>
        <dbReference type="EMBL" id="CAF9940367.1"/>
    </source>
</evidence>
<name>A0A8H3PGK4_9LECA</name>
<accession>A0A8H3PGK4</accession>
<dbReference type="OrthoDB" id="5428787at2759"/>
<reference evidence="1" key="1">
    <citation type="submission" date="2021-03" db="EMBL/GenBank/DDBJ databases">
        <authorList>
            <person name="Tagirdzhanova G."/>
        </authorList>
    </citation>
    <scope>NUCLEOTIDE SEQUENCE</scope>
</reference>
<organism evidence="1 2">
    <name type="scientific">Alectoria fallacina</name>
    <dbReference type="NCBI Taxonomy" id="1903189"/>
    <lineage>
        <taxon>Eukaryota</taxon>
        <taxon>Fungi</taxon>
        <taxon>Dikarya</taxon>
        <taxon>Ascomycota</taxon>
        <taxon>Pezizomycotina</taxon>
        <taxon>Lecanoromycetes</taxon>
        <taxon>OSLEUM clade</taxon>
        <taxon>Lecanoromycetidae</taxon>
        <taxon>Lecanorales</taxon>
        <taxon>Lecanorineae</taxon>
        <taxon>Parmeliaceae</taxon>
        <taxon>Alectoria</taxon>
    </lineage>
</organism>
<gene>
    <name evidence="1" type="ORF">ALECFALPRED_008529</name>
</gene>
<dbReference type="Proteomes" id="UP000664203">
    <property type="component" value="Unassembled WGS sequence"/>
</dbReference>
<proteinExistence type="predicted"/>
<protein>
    <submittedName>
        <fullName evidence="1">Uncharacterized protein</fullName>
    </submittedName>
</protein>
<comment type="caution">
    <text evidence="1">The sequence shown here is derived from an EMBL/GenBank/DDBJ whole genome shotgun (WGS) entry which is preliminary data.</text>
</comment>
<dbReference type="AlphaFoldDB" id="A0A8H3PGK4"/>
<evidence type="ECO:0000313" key="2">
    <source>
        <dbReference type="Proteomes" id="UP000664203"/>
    </source>
</evidence>